<sequence length="238" mass="26933">MPAGCCNPYKTYFTNIIYEREIHALLPVMRTRDDTASPEGVHRQIPRKAPSHCPRPLGTPGKMVNPSFMTRLPPRARTRISSPLGRKKKCADYGNEISARICIRASRRIHSLVVSRQHPCRPSPLVSPRLVDRYPVAFFPPHPRKKTLDIARTPPPPGIIFASKDRPDRPTTPFLPAGACNPRAGTSSPRYKRQRIFSGRYVINGLLMQLRCKLFVVRFTRGTMLAVSLFAIIFVMHK</sequence>
<evidence type="ECO:0000256" key="1">
    <source>
        <dbReference type="SAM" id="MobiDB-lite"/>
    </source>
</evidence>
<dbReference type="AlphaFoldDB" id="A0AAW2EMB1"/>
<keyword evidence="2" id="KW-0472">Membrane</keyword>
<keyword evidence="4" id="KW-1185">Reference proteome</keyword>
<evidence type="ECO:0000313" key="3">
    <source>
        <dbReference type="EMBL" id="KAL0103514.1"/>
    </source>
</evidence>
<protein>
    <submittedName>
        <fullName evidence="3">Uncharacterized protein</fullName>
    </submittedName>
</protein>
<feature type="region of interest" description="Disordered" evidence="1">
    <location>
        <begin position="35"/>
        <end position="69"/>
    </location>
</feature>
<gene>
    <name evidence="3" type="ORF">PUN28_017643</name>
</gene>
<proteinExistence type="predicted"/>
<reference evidence="3 4" key="1">
    <citation type="submission" date="2023-03" db="EMBL/GenBank/DDBJ databases">
        <title>High recombination rates correlate with genetic variation in Cardiocondyla obscurior ants.</title>
        <authorList>
            <person name="Errbii M."/>
        </authorList>
    </citation>
    <scope>NUCLEOTIDE SEQUENCE [LARGE SCALE GENOMIC DNA]</scope>
    <source>
        <strain evidence="3">Alpha-2009</strain>
        <tissue evidence="3">Whole body</tissue>
    </source>
</reference>
<keyword evidence="2" id="KW-0812">Transmembrane</keyword>
<dbReference type="Proteomes" id="UP001430953">
    <property type="component" value="Unassembled WGS sequence"/>
</dbReference>
<name>A0AAW2EMB1_9HYME</name>
<feature type="transmembrane region" description="Helical" evidence="2">
    <location>
        <begin position="215"/>
        <end position="236"/>
    </location>
</feature>
<organism evidence="3 4">
    <name type="scientific">Cardiocondyla obscurior</name>
    <dbReference type="NCBI Taxonomy" id="286306"/>
    <lineage>
        <taxon>Eukaryota</taxon>
        <taxon>Metazoa</taxon>
        <taxon>Ecdysozoa</taxon>
        <taxon>Arthropoda</taxon>
        <taxon>Hexapoda</taxon>
        <taxon>Insecta</taxon>
        <taxon>Pterygota</taxon>
        <taxon>Neoptera</taxon>
        <taxon>Endopterygota</taxon>
        <taxon>Hymenoptera</taxon>
        <taxon>Apocrita</taxon>
        <taxon>Aculeata</taxon>
        <taxon>Formicoidea</taxon>
        <taxon>Formicidae</taxon>
        <taxon>Myrmicinae</taxon>
        <taxon>Cardiocondyla</taxon>
    </lineage>
</organism>
<accession>A0AAW2EMB1</accession>
<evidence type="ECO:0000313" key="4">
    <source>
        <dbReference type="Proteomes" id="UP001430953"/>
    </source>
</evidence>
<comment type="caution">
    <text evidence="3">The sequence shown here is derived from an EMBL/GenBank/DDBJ whole genome shotgun (WGS) entry which is preliminary data.</text>
</comment>
<evidence type="ECO:0000256" key="2">
    <source>
        <dbReference type="SAM" id="Phobius"/>
    </source>
</evidence>
<keyword evidence="2" id="KW-1133">Transmembrane helix</keyword>
<dbReference type="EMBL" id="JADYXP020000021">
    <property type="protein sequence ID" value="KAL0103514.1"/>
    <property type="molecule type" value="Genomic_DNA"/>
</dbReference>